<reference evidence="1" key="2">
    <citation type="submission" date="2022-10" db="EMBL/GenBank/DDBJ databases">
        <authorList>
            <person name="Ngo T.-E."/>
        </authorList>
    </citation>
    <scope>NUCLEOTIDE SEQUENCE</scope>
    <source>
        <strain evidence="1">JHB</strain>
    </source>
</reference>
<dbReference type="AlphaFoldDB" id="A0A9Q9SUE2"/>
<organism evidence="1">
    <name type="scientific">Moorena producens (strain JHB)</name>
    <dbReference type="NCBI Taxonomy" id="1454205"/>
    <lineage>
        <taxon>Bacteria</taxon>
        <taxon>Bacillati</taxon>
        <taxon>Cyanobacteriota</taxon>
        <taxon>Cyanophyceae</taxon>
        <taxon>Coleofasciculales</taxon>
        <taxon>Coleofasciculaceae</taxon>
        <taxon>Moorena</taxon>
    </lineage>
</organism>
<gene>
    <name evidence="1" type="ORF">BJP36_37510</name>
</gene>
<name>A0A9Q9SUE2_MOOP1</name>
<proteinExistence type="predicted"/>
<protein>
    <recommendedName>
        <fullName evidence="2">Transposase</fullName>
    </recommendedName>
</protein>
<reference evidence="1" key="1">
    <citation type="journal article" date="2017" name="Proc. Natl. Acad. Sci. U.S.A.">
        <title>Comparative genomics uncovers the prolific and distinctive metabolic potential of the cyanobacterial genus Moorea.</title>
        <authorList>
            <person name="Leao T."/>
            <person name="Castelao G."/>
            <person name="Korobeynikov A."/>
            <person name="Monroe E.A."/>
            <person name="Podell S."/>
            <person name="Glukhov E."/>
            <person name="Allen E.E."/>
            <person name="Gerwick W.H."/>
            <person name="Gerwick L."/>
        </authorList>
    </citation>
    <scope>NUCLEOTIDE SEQUENCE</scope>
    <source>
        <strain evidence="1">JHB</strain>
    </source>
</reference>
<evidence type="ECO:0008006" key="2">
    <source>
        <dbReference type="Google" id="ProtNLM"/>
    </source>
</evidence>
<sequence length="105" mass="11823">MAKNKLKVGVQQILLHPDKETEAILTYLCEQSGKLYNMGVYFSRQVFFKTGKLLTGKFDLIYEKSVGKTIVAKSLPSTPAQQTLMSVAEALKSYKKLRESWFKGG</sequence>
<evidence type="ECO:0000313" key="1">
    <source>
        <dbReference type="EMBL" id="WAN69795.1"/>
    </source>
</evidence>
<dbReference type="EMBL" id="CP017708">
    <property type="protein sequence ID" value="WAN69795.1"/>
    <property type="molecule type" value="Genomic_DNA"/>
</dbReference>
<accession>A0A9Q9SUE2</accession>
<dbReference type="Proteomes" id="UP000176944">
    <property type="component" value="Chromosome"/>
</dbReference>